<protein>
    <submittedName>
        <fullName evidence="7">Nucleoporin POM152</fullName>
    </submittedName>
</protein>
<dbReference type="InterPro" id="IPR037701">
    <property type="entry name" value="Pom152"/>
</dbReference>
<gene>
    <name evidence="7" type="ORF">B9Z65_7720</name>
</gene>
<feature type="domain" description="Nucleoporin POM152 Ig-like" evidence="4">
    <location>
        <begin position="760"/>
        <end position="846"/>
    </location>
</feature>
<dbReference type="InterPro" id="IPR056542">
    <property type="entry name" value="Ig-like_POM152_1st"/>
</dbReference>
<dbReference type="GO" id="GO:0006606">
    <property type="term" value="P:protein import into nucleus"/>
    <property type="evidence" value="ECO:0007669"/>
    <property type="project" value="TreeGrafter"/>
</dbReference>
<feature type="domain" description="Nucleoporin POM152 immunoglobulin-like" evidence="2">
    <location>
        <begin position="876"/>
        <end position="967"/>
    </location>
</feature>
<dbReference type="Pfam" id="PF24097">
    <property type="entry name" value="TMD_POM152"/>
    <property type="match status" value="1"/>
</dbReference>
<evidence type="ECO:0000256" key="1">
    <source>
        <dbReference type="SAM" id="MobiDB-lite"/>
    </source>
</evidence>
<keyword evidence="8" id="KW-1185">Reference proteome</keyword>
<evidence type="ECO:0000259" key="4">
    <source>
        <dbReference type="Pfam" id="PF24312"/>
    </source>
</evidence>
<dbReference type="GO" id="GO:0017056">
    <property type="term" value="F:structural constituent of nuclear pore"/>
    <property type="evidence" value="ECO:0007669"/>
    <property type="project" value="InterPro"/>
</dbReference>
<feature type="domain" description="Nucleoporin POM152 Ig-like" evidence="4">
    <location>
        <begin position="1162"/>
        <end position="1244"/>
    </location>
</feature>
<dbReference type="GO" id="GO:0006999">
    <property type="term" value="P:nuclear pore organization"/>
    <property type="evidence" value="ECO:0007669"/>
    <property type="project" value="TreeGrafter"/>
</dbReference>
<feature type="domain" description="Nucleoporin POM152 first Ig-like" evidence="5">
    <location>
        <begin position="194"/>
        <end position="304"/>
    </location>
</feature>
<feature type="domain" description="Nucleoporin POM152 ninth Ig-like" evidence="6">
    <location>
        <begin position="1076"/>
        <end position="1153"/>
    </location>
</feature>
<dbReference type="Pfam" id="PF24527">
    <property type="entry name" value="Ig-like_Pom152_9"/>
    <property type="match status" value="1"/>
</dbReference>
<sequence length="1264" mass="140489">MNGTPRLSSRFPETPQHRRPQGTPRSNEAKPRSSLPDVAALKSKDSAEGPLIPLDTIDAPQQRLLAVSFYVALFAWRIYDFHYLLEEETESLWMFMKWVAIDGVFLFGLPEVRIPWLEWSQGSMVILFLLHALLDGVLMFRIPIPIGPALGAIAKLFYDRELAISERSVKYSTLMQDSSHLLGRQIIKILPEGSATLNPTKEHFCLDGAKSQVYLPVQINQTTPIAMNLIQFDLESNQNETTVLTAAQIKKLMNQAIKSGHQSGVDGLMTLRLPVKKPGLYKLGRVTDKTGLEVRRRVGGETFVVPCPRAVIKPLNQNKCRGELSNVELEVTGTPPLRVKYRKLINHVEQEAYLQSIQPEDLVSPLAQSDQQPIVLSGAIDATWARAQSVKVPLSESLGITGKWAFSLEEVQDAFGNRVSYSSKEHDQQEKSNTKAPQLHQVITVHERPTIILKGCSSQRPLKVAKGRDTALPIQLGSTGKGGVLNIPYQIEYRFTPEVDLTPAGEHGTEPRVESLSMRNNDQKPRIKEAGLYSISAVASEYCLGEVNEPASCLLQNPPEPSVKLQTEEIFDKCAHKSIGLRVDFFMTGTPPFQVQYIKERKQSGQAEVAFANIDGLRGQIDLTPPVEGHYKYHFTEVSDATYKSYNIRNQNLVLEQDVKPSAYASFLSSSPRHVCIDETVSFGVTLRGEGPFTLEYELVRGNKRAPHKISNIEGNIYEIRTDPLTKGGDYTLSLASVTDGMGCKEFLKEEAKITVRHQKPKVGFGLIEGTRTVKTLENKEVVLPVRLTGDAPWTVQYRDINDPDRVIEAHLRQANDKLVVKRHGTYELVSMRDKICPGTVDQMANRIEVQWISRPTLSLANDAFQEVKGQTYIKHDVCEGEEDSVDLHLSGAPPFELKYDEHVKPDKGAKALKTRNFNAALGVTSIRMDTAQAGLVEYRFSELADYNYDHAKHAFTPVSIQQRVHPRPLARFTNPGKTYSYCTSFSSSVDTIPITLTGTPPFSIDYELRHSGKSQPRIHTISDVRSNTYSLQIPTTDLQAGTSALSLRKITDSRGCTRTLPSTEPRVQISVHAAPSINPLDPNRADYCVGDRLSFSLSGTAPFTVYYTFNNVARKASSTSTTFRRLAEKAGTFTITGIQDSASSCKADVNLSATIHGLPSAKVANGRAEERDIHEGGSAEIEFSFGGEGPWEFVWARSTLEKGGRQGKVLEMRSESSEERTYRLRAGEEGVYEIVSVKDRWCSVKREGVEISGEAGGRKMLTN</sequence>
<feature type="domain" description="Nucleoporin POM152 immunoglobulin-like" evidence="2">
    <location>
        <begin position="557"/>
        <end position="661"/>
    </location>
</feature>
<evidence type="ECO:0000259" key="6">
    <source>
        <dbReference type="Pfam" id="PF24527"/>
    </source>
</evidence>
<feature type="region of interest" description="Disordered" evidence="1">
    <location>
        <begin position="1"/>
        <end position="36"/>
    </location>
</feature>
<dbReference type="Pfam" id="PF23664">
    <property type="entry name" value="Ig_Pom152"/>
    <property type="match status" value="2"/>
</dbReference>
<dbReference type="InterPro" id="IPR056541">
    <property type="entry name" value="Ig-like_POM152"/>
</dbReference>
<comment type="caution">
    <text evidence="7">The sequence shown here is derived from an EMBL/GenBank/DDBJ whole genome shotgun (WGS) entry which is preliminary data.</text>
</comment>
<organism evidence="7 8">
    <name type="scientific">Elsinoe australis</name>
    <dbReference type="NCBI Taxonomy" id="40998"/>
    <lineage>
        <taxon>Eukaryota</taxon>
        <taxon>Fungi</taxon>
        <taxon>Dikarya</taxon>
        <taxon>Ascomycota</taxon>
        <taxon>Pezizomycotina</taxon>
        <taxon>Dothideomycetes</taxon>
        <taxon>Dothideomycetidae</taxon>
        <taxon>Myriangiales</taxon>
        <taxon>Elsinoaceae</taxon>
        <taxon>Elsinoe</taxon>
    </lineage>
</organism>
<dbReference type="Pfam" id="PF24312">
    <property type="entry name" value="Ig-like_POM152"/>
    <property type="match status" value="3"/>
</dbReference>
<dbReference type="OrthoDB" id="5529162at2759"/>
<dbReference type="InterPro" id="IPR056543">
    <property type="entry name" value="Ig-like_POM152_9th"/>
</dbReference>
<dbReference type="Pfam" id="PF24519">
    <property type="entry name" value="Ig-like_Pom152_1"/>
    <property type="match status" value="1"/>
</dbReference>
<dbReference type="STRING" id="40998.A0A2P8A0C3"/>
<dbReference type="AlphaFoldDB" id="A0A2P8A0C3"/>
<evidence type="ECO:0000259" key="3">
    <source>
        <dbReference type="Pfam" id="PF24097"/>
    </source>
</evidence>
<dbReference type="EMBL" id="NHZQ01000087">
    <property type="protein sequence ID" value="PSK53914.1"/>
    <property type="molecule type" value="Genomic_DNA"/>
</dbReference>
<accession>A0A2P8A0C3</accession>
<dbReference type="InterPro" id="IPR056540">
    <property type="entry name" value="TMD_POM152"/>
</dbReference>
<evidence type="ECO:0000313" key="7">
    <source>
        <dbReference type="EMBL" id="PSK53914.1"/>
    </source>
</evidence>
<feature type="domain" description="Nucleoporin POM152 Ig-like" evidence="4">
    <location>
        <begin position="448"/>
        <end position="553"/>
    </location>
</feature>
<dbReference type="PANTHER" id="PTHR28206:SF1">
    <property type="entry name" value="NUCLEOPORIN POM152"/>
    <property type="match status" value="1"/>
</dbReference>
<proteinExistence type="predicted"/>
<dbReference type="InterPro" id="IPR056544">
    <property type="entry name" value="Ig_POM152"/>
</dbReference>
<evidence type="ECO:0000259" key="2">
    <source>
        <dbReference type="Pfam" id="PF23664"/>
    </source>
</evidence>
<reference evidence="7 8" key="1">
    <citation type="submission" date="2017-05" db="EMBL/GenBank/DDBJ databases">
        <title>Draft genome sequence of Elsinoe australis.</title>
        <authorList>
            <person name="Cheng Q."/>
        </authorList>
    </citation>
    <scope>NUCLEOTIDE SEQUENCE [LARGE SCALE GENOMIC DNA]</scope>
    <source>
        <strain evidence="7 8">NL1</strain>
    </source>
</reference>
<feature type="domain" description="Nucleoporin POM152 N-terminal transmembrane" evidence="3">
    <location>
        <begin position="58"/>
        <end position="143"/>
    </location>
</feature>
<name>A0A2P8A0C3_9PEZI</name>
<dbReference type="PANTHER" id="PTHR28206">
    <property type="entry name" value="NUCLEOPORIN POM152"/>
    <property type="match status" value="1"/>
</dbReference>
<dbReference type="Proteomes" id="UP000243723">
    <property type="component" value="Unassembled WGS sequence"/>
</dbReference>
<evidence type="ECO:0000259" key="5">
    <source>
        <dbReference type="Pfam" id="PF24519"/>
    </source>
</evidence>
<feature type="region of interest" description="Disordered" evidence="1">
    <location>
        <begin position="501"/>
        <end position="522"/>
    </location>
</feature>
<evidence type="ECO:0000313" key="8">
    <source>
        <dbReference type="Proteomes" id="UP000243723"/>
    </source>
</evidence>
<dbReference type="GO" id="GO:0070762">
    <property type="term" value="C:nuclear pore transmembrane ring"/>
    <property type="evidence" value="ECO:0007669"/>
    <property type="project" value="TreeGrafter"/>
</dbReference>